<dbReference type="GO" id="GO:0016020">
    <property type="term" value="C:membrane"/>
    <property type="evidence" value="ECO:0007669"/>
    <property type="project" value="UniProtKB-SubCell"/>
</dbReference>
<dbReference type="KEGG" id="dfe:Dfer_0491"/>
<evidence type="ECO:0000256" key="5">
    <source>
        <dbReference type="SAM" id="Phobius"/>
    </source>
</evidence>
<accession>C6VZE8</accession>
<evidence type="ECO:0000313" key="6">
    <source>
        <dbReference type="EMBL" id="ACT91760.1"/>
    </source>
</evidence>
<dbReference type="PIRSF" id="PIRSF030066">
    <property type="entry name" value="UCP030066"/>
    <property type="match status" value="1"/>
</dbReference>
<keyword evidence="3 5" id="KW-1133">Transmembrane helix</keyword>
<dbReference type="InterPro" id="IPR032808">
    <property type="entry name" value="DoxX"/>
</dbReference>
<protein>
    <recommendedName>
        <fullName evidence="8">DoxX family protein</fullName>
    </recommendedName>
</protein>
<sequence length="130" mass="14617">MEKRNRIIYWIFTAWLALGMTSTGVVQLMKMEEEVKMFAHLGYPEYLLTIIGVWKILGVVAVLIPGFPLLKEWAYAGFFFCMSGAIVSHIALGDPIGQVAPPLLLLVLTGISWYFRPAARRMEPVRPAGF</sequence>
<keyword evidence="7" id="KW-1185">Reference proteome</keyword>
<dbReference type="EMBL" id="CP001619">
    <property type="protein sequence ID" value="ACT91760.1"/>
    <property type="molecule type" value="Genomic_DNA"/>
</dbReference>
<organism evidence="6 7">
    <name type="scientific">Dyadobacter fermentans (strain ATCC 700827 / DSM 18053 / CIP 107007 / KCTC 52180 / NS114)</name>
    <dbReference type="NCBI Taxonomy" id="471854"/>
    <lineage>
        <taxon>Bacteria</taxon>
        <taxon>Pseudomonadati</taxon>
        <taxon>Bacteroidota</taxon>
        <taxon>Cytophagia</taxon>
        <taxon>Cytophagales</taxon>
        <taxon>Spirosomataceae</taxon>
        <taxon>Dyadobacter</taxon>
    </lineage>
</organism>
<evidence type="ECO:0000256" key="2">
    <source>
        <dbReference type="ARBA" id="ARBA00022692"/>
    </source>
</evidence>
<feature type="transmembrane region" description="Helical" evidence="5">
    <location>
        <begin position="7"/>
        <end position="26"/>
    </location>
</feature>
<feature type="transmembrane region" description="Helical" evidence="5">
    <location>
        <begin position="73"/>
        <end position="92"/>
    </location>
</feature>
<keyword evidence="4 5" id="KW-0472">Membrane</keyword>
<dbReference type="HOGENOM" id="CLU_142057_0_1_10"/>
<evidence type="ECO:0000256" key="3">
    <source>
        <dbReference type="ARBA" id="ARBA00022989"/>
    </source>
</evidence>
<dbReference type="OrthoDB" id="7960583at2"/>
<reference evidence="6 7" key="1">
    <citation type="journal article" date="2009" name="Stand. Genomic Sci.">
        <title>Complete genome sequence of Dyadobacter fermentans type strain (NS114).</title>
        <authorList>
            <person name="Lang E."/>
            <person name="Lapidus A."/>
            <person name="Chertkov O."/>
            <person name="Brettin T."/>
            <person name="Detter J.C."/>
            <person name="Han C."/>
            <person name="Copeland A."/>
            <person name="Glavina Del Rio T."/>
            <person name="Nolan M."/>
            <person name="Chen F."/>
            <person name="Lucas S."/>
            <person name="Tice H."/>
            <person name="Cheng J.F."/>
            <person name="Land M."/>
            <person name="Hauser L."/>
            <person name="Chang Y.J."/>
            <person name="Jeffries C.D."/>
            <person name="Kopitz M."/>
            <person name="Bruce D."/>
            <person name="Goodwin L."/>
            <person name="Pitluck S."/>
            <person name="Ovchinnikova G."/>
            <person name="Pati A."/>
            <person name="Ivanova N."/>
            <person name="Mavrommatis K."/>
            <person name="Chen A."/>
            <person name="Palaniappan K."/>
            <person name="Chain P."/>
            <person name="Bristow J."/>
            <person name="Eisen J.A."/>
            <person name="Markowitz V."/>
            <person name="Hugenholtz P."/>
            <person name="Goker M."/>
            <person name="Rohde M."/>
            <person name="Kyrpides N.C."/>
            <person name="Klenk H.P."/>
        </authorList>
    </citation>
    <scope>NUCLEOTIDE SEQUENCE [LARGE SCALE GENOMIC DNA]</scope>
    <source>
        <strain evidence="7">ATCC 700827 / DSM 18053 / CIP 107007 / KCTC 52180 / NS114</strain>
    </source>
</reference>
<evidence type="ECO:0000256" key="4">
    <source>
        <dbReference type="ARBA" id="ARBA00023136"/>
    </source>
</evidence>
<gene>
    <name evidence="6" type="ordered locus">Dfer_0491</name>
</gene>
<dbReference type="STRING" id="471854.Dfer_0491"/>
<dbReference type="Proteomes" id="UP000002011">
    <property type="component" value="Chromosome"/>
</dbReference>
<dbReference type="AlphaFoldDB" id="C6VZE8"/>
<evidence type="ECO:0000256" key="1">
    <source>
        <dbReference type="ARBA" id="ARBA00004141"/>
    </source>
</evidence>
<feature type="transmembrane region" description="Helical" evidence="5">
    <location>
        <begin position="46"/>
        <end position="66"/>
    </location>
</feature>
<comment type="subcellular location">
    <subcellularLocation>
        <location evidence="1">Membrane</location>
        <topology evidence="1">Multi-pass membrane protein</topology>
    </subcellularLocation>
</comment>
<keyword evidence="2 5" id="KW-0812">Transmembrane</keyword>
<dbReference type="RefSeq" id="WP_012780108.1">
    <property type="nucleotide sequence ID" value="NC_013037.1"/>
</dbReference>
<evidence type="ECO:0000313" key="7">
    <source>
        <dbReference type="Proteomes" id="UP000002011"/>
    </source>
</evidence>
<proteinExistence type="predicted"/>
<feature type="transmembrane region" description="Helical" evidence="5">
    <location>
        <begin position="98"/>
        <end position="115"/>
    </location>
</feature>
<evidence type="ECO:0008006" key="8">
    <source>
        <dbReference type="Google" id="ProtNLM"/>
    </source>
</evidence>
<dbReference type="eggNOG" id="ENOG5031BQE">
    <property type="taxonomic scope" value="Bacteria"/>
</dbReference>
<dbReference type="InterPro" id="IPR016944">
    <property type="entry name" value="UCP030066"/>
</dbReference>
<name>C6VZE8_DYAFD</name>
<dbReference type="Pfam" id="PF13564">
    <property type="entry name" value="DoxX_2"/>
    <property type="match status" value="1"/>
</dbReference>